<dbReference type="EMBL" id="BGPR01298669">
    <property type="protein sequence ID" value="GBN61227.1"/>
    <property type="molecule type" value="Genomic_DNA"/>
</dbReference>
<evidence type="ECO:0000313" key="6">
    <source>
        <dbReference type="Proteomes" id="UP000499080"/>
    </source>
</evidence>
<evidence type="ECO:0000313" key="4">
    <source>
        <dbReference type="EMBL" id="GBN61227.1"/>
    </source>
</evidence>
<proteinExistence type="predicted"/>
<organism evidence="4 6">
    <name type="scientific">Araneus ventricosus</name>
    <name type="common">Orbweaver spider</name>
    <name type="synonym">Epeira ventricosa</name>
    <dbReference type="NCBI Taxonomy" id="182803"/>
    <lineage>
        <taxon>Eukaryota</taxon>
        <taxon>Metazoa</taxon>
        <taxon>Ecdysozoa</taxon>
        <taxon>Arthropoda</taxon>
        <taxon>Chelicerata</taxon>
        <taxon>Arachnida</taxon>
        <taxon>Araneae</taxon>
        <taxon>Araneomorphae</taxon>
        <taxon>Entelegynae</taxon>
        <taxon>Araneoidea</taxon>
        <taxon>Araneidae</taxon>
        <taxon>Araneus</taxon>
    </lineage>
</organism>
<keyword evidence="6" id="KW-1185">Reference proteome</keyword>
<reference evidence="4 6" key="1">
    <citation type="journal article" date="2019" name="Sci. Rep.">
        <title>Orb-weaving spider Araneus ventricosus genome elucidates the spidroin gene catalogue.</title>
        <authorList>
            <person name="Kono N."/>
            <person name="Nakamura H."/>
            <person name="Ohtoshi R."/>
            <person name="Moran D.A.P."/>
            <person name="Shinohara A."/>
            <person name="Yoshida Y."/>
            <person name="Fujiwara M."/>
            <person name="Mori M."/>
            <person name="Tomita M."/>
            <person name="Arakawa K."/>
        </authorList>
    </citation>
    <scope>NUCLEOTIDE SEQUENCE [LARGE SCALE GENOMIC DNA]</scope>
</reference>
<name>A0A4Y2QEU5_ARAVE</name>
<comment type="caution">
    <text evidence="4">The sequence shown here is derived from an EMBL/GenBank/DDBJ whole genome shotgun (WGS) entry which is preliminary data.</text>
</comment>
<evidence type="ECO:0000256" key="1">
    <source>
        <dbReference type="SAM" id="Phobius"/>
    </source>
</evidence>
<keyword evidence="1" id="KW-0812">Transmembrane</keyword>
<keyword evidence="1" id="KW-1133">Transmembrane helix</keyword>
<dbReference type="EMBL" id="BGPR01283622">
    <property type="protein sequence ID" value="GBN29836.1"/>
    <property type="molecule type" value="Genomic_DNA"/>
</dbReference>
<feature type="non-terminal residue" evidence="4">
    <location>
        <position position="44"/>
    </location>
</feature>
<accession>A0A4Y2QEU5</accession>
<gene>
    <name evidence="5" type="ORF">AVEN_113287_1</name>
    <name evidence="3" type="ORF">AVEN_142158_1</name>
    <name evidence="2" type="ORF">AVEN_61293_1</name>
    <name evidence="4" type="ORF">AVEN_70535_1</name>
</gene>
<sequence>MAGILLAGCDANINLLCVIISLFTTGIALSGVMIASVDMAPSFA</sequence>
<dbReference type="Proteomes" id="UP000499080">
    <property type="component" value="Unassembled WGS sequence"/>
</dbReference>
<keyword evidence="1" id="KW-0472">Membrane</keyword>
<feature type="transmembrane region" description="Helical" evidence="1">
    <location>
        <begin position="12"/>
        <end position="35"/>
    </location>
</feature>
<protein>
    <submittedName>
        <fullName evidence="4">Uncharacterized protein</fullName>
    </submittedName>
</protein>
<evidence type="ECO:0000313" key="2">
    <source>
        <dbReference type="EMBL" id="GBN29731.1"/>
    </source>
</evidence>
<dbReference type="AlphaFoldDB" id="A0A4Y2QEU5"/>
<evidence type="ECO:0000313" key="3">
    <source>
        <dbReference type="EMBL" id="GBN29836.1"/>
    </source>
</evidence>
<dbReference type="EMBL" id="BGPR01283575">
    <property type="protein sequence ID" value="GBN29731.1"/>
    <property type="molecule type" value="Genomic_DNA"/>
</dbReference>
<dbReference type="EMBL" id="BGPR01298691">
    <property type="protein sequence ID" value="GBN61283.1"/>
    <property type="molecule type" value="Genomic_DNA"/>
</dbReference>
<evidence type="ECO:0000313" key="5">
    <source>
        <dbReference type="EMBL" id="GBN61283.1"/>
    </source>
</evidence>